<dbReference type="OrthoDB" id="570538at2"/>
<keyword evidence="3" id="KW-0012">Acyltransferase</keyword>
<evidence type="ECO:0000313" key="4">
    <source>
        <dbReference type="EMBL" id="RXJ58214.1"/>
    </source>
</evidence>
<evidence type="ECO:0000313" key="5">
    <source>
        <dbReference type="Proteomes" id="UP000290657"/>
    </source>
</evidence>
<gene>
    <name evidence="4" type="ORF">CRV04_05490</name>
</gene>
<dbReference type="InterPro" id="IPR042203">
    <property type="entry name" value="Leu/Phe-tRNA_Trfase_C"/>
</dbReference>
<evidence type="ECO:0000256" key="3">
    <source>
        <dbReference type="ARBA" id="ARBA00023315"/>
    </source>
</evidence>
<dbReference type="EMBL" id="PDKN01000003">
    <property type="protein sequence ID" value="RXJ58214.1"/>
    <property type="molecule type" value="Genomic_DNA"/>
</dbReference>
<dbReference type="PANTHER" id="PTHR30098">
    <property type="entry name" value="LEUCYL/PHENYLALANYL-TRNA--PROTEIN TRANSFERASE"/>
    <property type="match status" value="1"/>
</dbReference>
<keyword evidence="5" id="KW-1185">Reference proteome</keyword>
<dbReference type="Gene3D" id="3.40.630.70">
    <property type="entry name" value="Leucyl/phenylalanyl-tRNA-protein transferase, C-terminal domain"/>
    <property type="match status" value="1"/>
</dbReference>
<evidence type="ECO:0000256" key="1">
    <source>
        <dbReference type="ARBA" id="ARBA00022490"/>
    </source>
</evidence>
<protein>
    <recommendedName>
        <fullName evidence="6">Leucyl/phenylalanyl-tRNA--protein transferase</fullName>
    </recommendedName>
</protein>
<dbReference type="InterPro" id="IPR016181">
    <property type="entry name" value="Acyl_CoA_acyltransferase"/>
</dbReference>
<dbReference type="PANTHER" id="PTHR30098:SF2">
    <property type="entry name" value="LEUCYL_PHENYLALANYL-TRNA--PROTEIN TRANSFERASE"/>
    <property type="match status" value="1"/>
</dbReference>
<accession>A0A4Q0XRI9</accession>
<dbReference type="GO" id="GO:0008914">
    <property type="term" value="F:leucyl-tRNA--protein transferase activity"/>
    <property type="evidence" value="ECO:0007669"/>
    <property type="project" value="InterPro"/>
</dbReference>
<sequence length="167" mass="19762">MQFEYALLDFKELHVSKKVQSLLDKHTFTLVKNERFEEVIQQINGYHKDSWLLPQYTQILKTLFKTPSRDFELCSFELIEKKSNQLIAGELGYCIGKTYTSLTGFFKKEAQYNNCGKLQLVMLAHYLEQHDFDLWNLGHACMSYKIDLGAKVYQREAFLKRWFKAII</sequence>
<evidence type="ECO:0000256" key="2">
    <source>
        <dbReference type="ARBA" id="ARBA00022679"/>
    </source>
</evidence>
<dbReference type="GO" id="GO:0030163">
    <property type="term" value="P:protein catabolic process"/>
    <property type="evidence" value="ECO:0007669"/>
    <property type="project" value="InterPro"/>
</dbReference>
<organism evidence="4 5">
    <name type="scientific">Candidatus Marinarcus aquaticus</name>
    <dbReference type="NCBI Taxonomy" id="2044504"/>
    <lineage>
        <taxon>Bacteria</taxon>
        <taxon>Pseudomonadati</taxon>
        <taxon>Campylobacterota</taxon>
        <taxon>Epsilonproteobacteria</taxon>
        <taxon>Campylobacterales</taxon>
        <taxon>Arcobacteraceae</taxon>
        <taxon>Candidatus Marinarcus</taxon>
    </lineage>
</organism>
<comment type="caution">
    <text evidence="4">The sequence shown here is derived from an EMBL/GenBank/DDBJ whole genome shotgun (WGS) entry which is preliminary data.</text>
</comment>
<keyword evidence="1" id="KW-0963">Cytoplasm</keyword>
<dbReference type="GO" id="GO:0005737">
    <property type="term" value="C:cytoplasm"/>
    <property type="evidence" value="ECO:0007669"/>
    <property type="project" value="TreeGrafter"/>
</dbReference>
<dbReference type="SUPFAM" id="SSF55729">
    <property type="entry name" value="Acyl-CoA N-acyltransferases (Nat)"/>
    <property type="match status" value="1"/>
</dbReference>
<keyword evidence="2" id="KW-0808">Transferase</keyword>
<dbReference type="InterPro" id="IPR004616">
    <property type="entry name" value="Leu/Phe-tRNA_Trfase"/>
</dbReference>
<dbReference type="Pfam" id="PF03588">
    <property type="entry name" value="Leu_Phe_trans"/>
    <property type="match status" value="1"/>
</dbReference>
<dbReference type="Proteomes" id="UP000290657">
    <property type="component" value="Unassembled WGS sequence"/>
</dbReference>
<dbReference type="AlphaFoldDB" id="A0A4Q0XRI9"/>
<reference evidence="4 5" key="1">
    <citation type="submission" date="2017-10" db="EMBL/GenBank/DDBJ databases">
        <title>Genomics of the genus Arcobacter.</title>
        <authorList>
            <person name="Perez-Cataluna A."/>
            <person name="Figueras M.J."/>
        </authorList>
    </citation>
    <scope>NUCLEOTIDE SEQUENCE [LARGE SCALE GENOMIC DNA]</scope>
    <source>
        <strain evidence="4 5">CECT 8987</strain>
    </source>
</reference>
<evidence type="ECO:0008006" key="6">
    <source>
        <dbReference type="Google" id="ProtNLM"/>
    </source>
</evidence>
<name>A0A4Q0XRI9_9BACT</name>
<proteinExistence type="predicted"/>